<feature type="region of interest" description="Disordered" evidence="1">
    <location>
        <begin position="62"/>
        <end position="81"/>
    </location>
</feature>
<protein>
    <submittedName>
        <fullName evidence="2">Uncharacterized protein</fullName>
    </submittedName>
</protein>
<dbReference type="EMBL" id="JAGEPF010000033">
    <property type="protein sequence ID" value="MBO2464264.1"/>
    <property type="molecule type" value="Genomic_DNA"/>
</dbReference>
<accession>A0ABS3S5I7</accession>
<dbReference type="Proteomes" id="UP000680206">
    <property type="component" value="Unassembled WGS sequence"/>
</dbReference>
<sequence>MSEITPSMASKLDLEMRSPSEVDQLHRAKREVTNPTKAGPALDSLRAQRTVKDLCGAFEIKSEDASQPHLPDAEAAMTRPR</sequence>
<dbReference type="RefSeq" id="WP_208250689.1">
    <property type="nucleotide sequence ID" value="NZ_JAGEPF010000033.1"/>
</dbReference>
<keyword evidence="3" id="KW-1185">Reference proteome</keyword>
<proteinExistence type="predicted"/>
<evidence type="ECO:0000313" key="2">
    <source>
        <dbReference type="EMBL" id="MBO2464264.1"/>
    </source>
</evidence>
<comment type="caution">
    <text evidence="2">The sequence shown here is derived from an EMBL/GenBank/DDBJ whole genome shotgun (WGS) entry which is preliminary data.</text>
</comment>
<evidence type="ECO:0000313" key="3">
    <source>
        <dbReference type="Proteomes" id="UP000680206"/>
    </source>
</evidence>
<name>A0ABS3S5I7_9ACTN</name>
<organism evidence="2 3">
    <name type="scientific">Actinomadura violacea</name>
    <dbReference type="NCBI Taxonomy" id="2819934"/>
    <lineage>
        <taxon>Bacteria</taxon>
        <taxon>Bacillati</taxon>
        <taxon>Actinomycetota</taxon>
        <taxon>Actinomycetes</taxon>
        <taxon>Streptosporangiales</taxon>
        <taxon>Thermomonosporaceae</taxon>
        <taxon>Actinomadura</taxon>
    </lineage>
</organism>
<evidence type="ECO:0000256" key="1">
    <source>
        <dbReference type="SAM" id="MobiDB-lite"/>
    </source>
</evidence>
<reference evidence="2 3" key="1">
    <citation type="submission" date="2021-03" db="EMBL/GenBank/DDBJ databases">
        <title>Actinomadura violae sp. nov., isolated from lichen in Thailand.</title>
        <authorList>
            <person name="Kanchanasin P."/>
            <person name="Saeng-In P."/>
            <person name="Phongsopitanun W."/>
            <person name="Yuki M."/>
            <person name="Kudo T."/>
            <person name="Ohkuma M."/>
            <person name="Tanasupawat S."/>
        </authorList>
    </citation>
    <scope>NUCLEOTIDE SEQUENCE [LARGE SCALE GENOMIC DNA]</scope>
    <source>
        <strain evidence="2 3">LCR2-06</strain>
    </source>
</reference>
<gene>
    <name evidence="2" type="ORF">J4709_42505</name>
</gene>